<evidence type="ECO:0000256" key="1">
    <source>
        <dbReference type="ARBA" id="ARBA00022536"/>
    </source>
</evidence>
<sequence length="212" mass="22877">MNCGSGQCILTNNPTLPYYCRCLNGTNTIFPCPPENPCARNPCGSGTCDLVPSLAKGYLCRCAGFSATRSVCSSNPCYNGACVDNFGGFVCNCLPNWTGKMCDTAGGCNQISCMNGGTCYENSPGVSVFAYCLCQTGYTGKLCETEYFRCRSNGRFADGYNCAHGKYFECIQYLQAPNSNGILLSRSCPASLRYNFMIGRCDYAQNVQCLLA</sequence>
<name>A0A813SE60_9BILA</name>
<dbReference type="PROSITE" id="PS00010">
    <property type="entry name" value="ASX_HYDROXYL"/>
    <property type="match status" value="1"/>
</dbReference>
<dbReference type="SMART" id="SM00179">
    <property type="entry name" value="EGF_CA"/>
    <property type="match status" value="1"/>
</dbReference>
<evidence type="ECO:0000256" key="2">
    <source>
        <dbReference type="ARBA" id="ARBA00022729"/>
    </source>
</evidence>
<comment type="caution">
    <text evidence="6">Lacks conserved residue(s) required for the propagation of feature annotation.</text>
</comment>
<organism evidence="9 11">
    <name type="scientific">Didymodactylos carnosus</name>
    <dbReference type="NCBI Taxonomy" id="1234261"/>
    <lineage>
        <taxon>Eukaryota</taxon>
        <taxon>Metazoa</taxon>
        <taxon>Spiralia</taxon>
        <taxon>Gnathifera</taxon>
        <taxon>Rotifera</taxon>
        <taxon>Eurotatoria</taxon>
        <taxon>Bdelloidea</taxon>
        <taxon>Philodinida</taxon>
        <taxon>Philodinidae</taxon>
        <taxon>Didymodactylos</taxon>
    </lineage>
</organism>
<dbReference type="InterPro" id="IPR000742">
    <property type="entry name" value="EGF"/>
</dbReference>
<reference evidence="9" key="1">
    <citation type="submission" date="2021-02" db="EMBL/GenBank/DDBJ databases">
        <authorList>
            <person name="Nowell W R."/>
        </authorList>
    </citation>
    <scope>NUCLEOTIDE SEQUENCE</scope>
</reference>
<dbReference type="EMBL" id="CAJOBC010000374">
    <property type="protein sequence ID" value="CAF3578293.1"/>
    <property type="molecule type" value="Genomic_DNA"/>
</dbReference>
<dbReference type="PROSITE" id="PS50026">
    <property type="entry name" value="EGF_3"/>
    <property type="match status" value="2"/>
</dbReference>
<feature type="domain" description="EGF-like" evidence="7">
    <location>
        <begin position="68"/>
        <end position="103"/>
    </location>
</feature>
<proteinExistence type="predicted"/>
<dbReference type="Gene3D" id="2.170.140.10">
    <property type="entry name" value="Chitin binding domain"/>
    <property type="match status" value="1"/>
</dbReference>
<dbReference type="EMBL" id="CAJNOQ010000374">
    <property type="protein sequence ID" value="CAF0793851.1"/>
    <property type="molecule type" value="Genomic_DNA"/>
</dbReference>
<dbReference type="SUPFAM" id="SSF57625">
    <property type="entry name" value="Invertebrate chitin-binding proteins"/>
    <property type="match status" value="1"/>
</dbReference>
<protein>
    <submittedName>
        <fullName evidence="9">Uncharacterized protein</fullName>
    </submittedName>
</protein>
<dbReference type="Proteomes" id="UP000663829">
    <property type="component" value="Unassembled WGS sequence"/>
</dbReference>
<dbReference type="AlphaFoldDB" id="A0A813SE60"/>
<dbReference type="PANTHER" id="PTHR24033:SF151">
    <property type="entry name" value="NOTCH 2"/>
    <property type="match status" value="1"/>
</dbReference>
<dbReference type="PANTHER" id="PTHR24033">
    <property type="entry name" value="EGF-LIKE DOMAIN-CONTAINING PROTEIN"/>
    <property type="match status" value="1"/>
</dbReference>
<feature type="disulfide bond" evidence="6">
    <location>
        <begin position="72"/>
        <end position="82"/>
    </location>
</feature>
<keyword evidence="11" id="KW-1185">Reference proteome</keyword>
<evidence type="ECO:0000259" key="8">
    <source>
        <dbReference type="PROSITE" id="PS50940"/>
    </source>
</evidence>
<dbReference type="PROSITE" id="PS00022">
    <property type="entry name" value="EGF_1"/>
    <property type="match status" value="2"/>
</dbReference>
<dbReference type="GO" id="GO:0008061">
    <property type="term" value="F:chitin binding"/>
    <property type="evidence" value="ECO:0007669"/>
    <property type="project" value="InterPro"/>
</dbReference>
<evidence type="ECO:0000313" key="10">
    <source>
        <dbReference type="EMBL" id="CAF3578293.1"/>
    </source>
</evidence>
<comment type="caution">
    <text evidence="9">The sequence shown here is derived from an EMBL/GenBank/DDBJ whole genome shotgun (WGS) entry which is preliminary data.</text>
</comment>
<dbReference type="SMART" id="SM00494">
    <property type="entry name" value="ChtBD2"/>
    <property type="match status" value="1"/>
</dbReference>
<dbReference type="SUPFAM" id="SSF57196">
    <property type="entry name" value="EGF/Laminin"/>
    <property type="match status" value="2"/>
</dbReference>
<dbReference type="InterPro" id="IPR000152">
    <property type="entry name" value="EGF-type_Asp/Asn_hydroxyl_site"/>
</dbReference>
<dbReference type="InterPro" id="IPR051830">
    <property type="entry name" value="NOTCH_homolog"/>
</dbReference>
<accession>A0A813SE60</accession>
<dbReference type="Pfam" id="PF00008">
    <property type="entry name" value="EGF"/>
    <property type="match status" value="1"/>
</dbReference>
<evidence type="ECO:0000256" key="3">
    <source>
        <dbReference type="ARBA" id="ARBA00022737"/>
    </source>
</evidence>
<dbReference type="Pfam" id="PF01607">
    <property type="entry name" value="CBM_14"/>
    <property type="match status" value="1"/>
</dbReference>
<keyword evidence="1 6" id="KW-0245">EGF-like domain</keyword>
<feature type="domain" description="Chitin-binding type-2" evidence="8">
    <location>
        <begin position="147"/>
        <end position="211"/>
    </location>
</feature>
<feature type="domain" description="EGF-like" evidence="7">
    <location>
        <begin position="104"/>
        <end position="144"/>
    </location>
</feature>
<dbReference type="CDD" id="cd00054">
    <property type="entry name" value="EGF_CA"/>
    <property type="match status" value="1"/>
</dbReference>
<dbReference type="InterPro" id="IPR002557">
    <property type="entry name" value="Chitin-bd_dom"/>
</dbReference>
<dbReference type="SMART" id="SM00181">
    <property type="entry name" value="EGF"/>
    <property type="match status" value="3"/>
</dbReference>
<dbReference type="InterPro" id="IPR036508">
    <property type="entry name" value="Chitin-bd_dom_sf"/>
</dbReference>
<evidence type="ECO:0000313" key="9">
    <source>
        <dbReference type="EMBL" id="CAF0793851.1"/>
    </source>
</evidence>
<dbReference type="OrthoDB" id="5953235at2759"/>
<keyword evidence="2" id="KW-0732">Signal</keyword>
<dbReference type="PROSITE" id="PS01186">
    <property type="entry name" value="EGF_2"/>
    <property type="match status" value="1"/>
</dbReference>
<feature type="disulfide bond" evidence="6">
    <location>
        <begin position="134"/>
        <end position="143"/>
    </location>
</feature>
<dbReference type="Gene3D" id="2.10.25.10">
    <property type="entry name" value="Laminin"/>
    <property type="match status" value="2"/>
</dbReference>
<gene>
    <name evidence="9" type="ORF">GPM918_LOCUS3145</name>
    <name evidence="10" type="ORF">SRO942_LOCUS3145</name>
</gene>
<dbReference type="PROSITE" id="PS50940">
    <property type="entry name" value="CHIT_BIND_II"/>
    <property type="match status" value="1"/>
</dbReference>
<keyword evidence="4 6" id="KW-1015">Disulfide bond</keyword>
<dbReference type="GO" id="GO:0005576">
    <property type="term" value="C:extracellular region"/>
    <property type="evidence" value="ECO:0007669"/>
    <property type="project" value="InterPro"/>
</dbReference>
<dbReference type="GO" id="GO:0005509">
    <property type="term" value="F:calcium ion binding"/>
    <property type="evidence" value="ECO:0007669"/>
    <property type="project" value="InterPro"/>
</dbReference>
<evidence type="ECO:0000256" key="4">
    <source>
        <dbReference type="ARBA" id="ARBA00023157"/>
    </source>
</evidence>
<feature type="disulfide bond" evidence="6">
    <location>
        <begin position="93"/>
        <end position="102"/>
    </location>
</feature>
<evidence type="ECO:0000256" key="6">
    <source>
        <dbReference type="PROSITE-ProRule" id="PRU00076"/>
    </source>
</evidence>
<dbReference type="InterPro" id="IPR001881">
    <property type="entry name" value="EGF-like_Ca-bd_dom"/>
</dbReference>
<dbReference type="Proteomes" id="UP000681722">
    <property type="component" value="Unassembled WGS sequence"/>
</dbReference>
<evidence type="ECO:0000256" key="5">
    <source>
        <dbReference type="ARBA" id="ARBA00023180"/>
    </source>
</evidence>
<keyword evidence="3" id="KW-0677">Repeat</keyword>
<evidence type="ECO:0000313" key="11">
    <source>
        <dbReference type="Proteomes" id="UP000663829"/>
    </source>
</evidence>
<evidence type="ECO:0000259" key="7">
    <source>
        <dbReference type="PROSITE" id="PS50026"/>
    </source>
</evidence>
<dbReference type="FunFam" id="2.10.25.10:FF:000321">
    <property type="entry name" value="Protein delta homolog 1"/>
    <property type="match status" value="1"/>
</dbReference>
<keyword evidence="5" id="KW-0325">Glycoprotein</keyword>